<proteinExistence type="predicted"/>
<sequence length="192" mass="21652">MASLLTTSETKYGHVLALRGDGHWDGLCPNNEQGGCEDKGHAQNINGVRITRLLYVFLRPHRRSSINNALLVRHHRPGSGCAAAFACLSAHNPRIRDVTRSLLATPWENAMHFQIPMQIVHVELKNSHTDNKRHTPRLVPEASQQVLVDEAIPFGIRARRCTFSRVNECVRGTLYLLYWGSQHCRDSTKTVL</sequence>
<accession>A0A6A5QBG1</accession>
<reference evidence="1" key="1">
    <citation type="journal article" date="2020" name="Stud. Mycol.">
        <title>101 Dothideomycetes genomes: a test case for predicting lifestyles and emergence of pathogens.</title>
        <authorList>
            <person name="Haridas S."/>
            <person name="Albert R."/>
            <person name="Binder M."/>
            <person name="Bloem J."/>
            <person name="Labutti K."/>
            <person name="Salamov A."/>
            <person name="Andreopoulos B."/>
            <person name="Baker S."/>
            <person name="Barry K."/>
            <person name="Bills G."/>
            <person name="Bluhm B."/>
            <person name="Cannon C."/>
            <person name="Castanera R."/>
            <person name="Culley D."/>
            <person name="Daum C."/>
            <person name="Ezra D."/>
            <person name="Gonzalez J."/>
            <person name="Henrissat B."/>
            <person name="Kuo A."/>
            <person name="Liang C."/>
            <person name="Lipzen A."/>
            <person name="Lutzoni F."/>
            <person name="Magnuson J."/>
            <person name="Mondo S."/>
            <person name="Nolan M."/>
            <person name="Ohm R."/>
            <person name="Pangilinan J."/>
            <person name="Park H.-J."/>
            <person name="Ramirez L."/>
            <person name="Alfaro M."/>
            <person name="Sun H."/>
            <person name="Tritt A."/>
            <person name="Yoshinaga Y."/>
            <person name="Zwiers L.-H."/>
            <person name="Turgeon B."/>
            <person name="Goodwin S."/>
            <person name="Spatafora J."/>
            <person name="Crous P."/>
            <person name="Grigoriev I."/>
        </authorList>
    </citation>
    <scope>NUCLEOTIDE SEQUENCE</scope>
    <source>
        <strain evidence="1">HMLAC05119</strain>
    </source>
</reference>
<gene>
    <name evidence="1" type="ORF">BDU57DRAFT_340029</name>
</gene>
<evidence type="ECO:0000313" key="1">
    <source>
        <dbReference type="EMBL" id="KAF1912941.1"/>
    </source>
</evidence>
<name>A0A6A5QBG1_AMPQU</name>
<organism evidence="1 2">
    <name type="scientific">Ampelomyces quisqualis</name>
    <name type="common">Powdery mildew agent</name>
    <dbReference type="NCBI Taxonomy" id="50730"/>
    <lineage>
        <taxon>Eukaryota</taxon>
        <taxon>Fungi</taxon>
        <taxon>Dikarya</taxon>
        <taxon>Ascomycota</taxon>
        <taxon>Pezizomycotina</taxon>
        <taxon>Dothideomycetes</taxon>
        <taxon>Pleosporomycetidae</taxon>
        <taxon>Pleosporales</taxon>
        <taxon>Pleosporineae</taxon>
        <taxon>Phaeosphaeriaceae</taxon>
        <taxon>Ampelomyces</taxon>
    </lineage>
</organism>
<evidence type="ECO:0000313" key="2">
    <source>
        <dbReference type="Proteomes" id="UP000800096"/>
    </source>
</evidence>
<protein>
    <submittedName>
        <fullName evidence="1">Uncharacterized protein</fullName>
    </submittedName>
</protein>
<dbReference type="Proteomes" id="UP000800096">
    <property type="component" value="Unassembled WGS sequence"/>
</dbReference>
<dbReference type="AlphaFoldDB" id="A0A6A5QBG1"/>
<dbReference type="EMBL" id="ML979139">
    <property type="protein sequence ID" value="KAF1912941.1"/>
    <property type="molecule type" value="Genomic_DNA"/>
</dbReference>
<keyword evidence="2" id="KW-1185">Reference proteome</keyword>